<name>A0A0L8G5J2_OCTBM</name>
<organism evidence="2">
    <name type="scientific">Octopus bimaculoides</name>
    <name type="common">California two-spotted octopus</name>
    <dbReference type="NCBI Taxonomy" id="37653"/>
    <lineage>
        <taxon>Eukaryota</taxon>
        <taxon>Metazoa</taxon>
        <taxon>Spiralia</taxon>
        <taxon>Lophotrochozoa</taxon>
        <taxon>Mollusca</taxon>
        <taxon>Cephalopoda</taxon>
        <taxon>Coleoidea</taxon>
        <taxon>Octopodiformes</taxon>
        <taxon>Octopoda</taxon>
        <taxon>Incirrata</taxon>
        <taxon>Octopodidae</taxon>
        <taxon>Octopus</taxon>
    </lineage>
</organism>
<proteinExistence type="predicted"/>
<feature type="compositionally biased region" description="Acidic residues" evidence="1">
    <location>
        <begin position="12"/>
        <end position="62"/>
    </location>
</feature>
<protein>
    <submittedName>
        <fullName evidence="2">Uncharacterized protein</fullName>
    </submittedName>
</protein>
<dbReference type="AlphaFoldDB" id="A0A0L8G5J2"/>
<gene>
    <name evidence="2" type="ORF">OCBIM_22039663mg</name>
</gene>
<reference evidence="2" key="1">
    <citation type="submission" date="2015-07" db="EMBL/GenBank/DDBJ databases">
        <title>MeaNS - Measles Nucleotide Surveillance Program.</title>
        <authorList>
            <person name="Tran T."/>
            <person name="Druce J."/>
        </authorList>
    </citation>
    <scope>NUCLEOTIDE SEQUENCE</scope>
    <source>
        <strain evidence="2">UCB-OBI-ISO-001</strain>
        <tissue evidence="2">Gonad</tissue>
    </source>
</reference>
<feature type="region of interest" description="Disordered" evidence="1">
    <location>
        <begin position="1"/>
        <end position="68"/>
    </location>
</feature>
<accession>A0A0L8G5J2</accession>
<evidence type="ECO:0000313" key="2">
    <source>
        <dbReference type="EMBL" id="KOF72301.1"/>
    </source>
</evidence>
<evidence type="ECO:0000256" key="1">
    <source>
        <dbReference type="SAM" id="MobiDB-lite"/>
    </source>
</evidence>
<sequence length="106" mass="10772">MCYIQTPGNASDYDDGDGDGDDDDDDDDNSEGGEGEGDDSEGNDDVGDDGEGGDGEGGDGEGDIFHKGVTPSTAAMCLQRVVGDDVVSEIDIPGDGFLASEDEICV</sequence>
<dbReference type="EMBL" id="KQ423723">
    <property type="protein sequence ID" value="KOF72301.1"/>
    <property type="molecule type" value="Genomic_DNA"/>
</dbReference>